<proteinExistence type="predicted"/>
<name>A0A0N4ZB44_PARTI</name>
<sequence>MLKFRWKGILLFIYLLWVQLIDSAKHFTGYIHHGSEDRNCYSCMSEEFEKHWSYLEKVYYRPLNFTDHCHTMPNYARIGIQECPHSLCVTVVEPKILAGQHIGSNVIRGCFSSVFRHGDVLMGNVNKHNVLDTRCNNISAKKLLPPHLAKMSSNRMVDVCWCVGQLCNDYPSINGGNNRKNMFKIPKSQYYFRNILKLFFTELSLFINVFVLLINYY</sequence>
<evidence type="ECO:0000313" key="4">
    <source>
        <dbReference type="WBParaSite" id="PTRK_0000475700.1"/>
    </source>
</evidence>
<dbReference type="GO" id="GO:0043025">
    <property type="term" value="C:neuronal cell body"/>
    <property type="evidence" value="ECO:0007669"/>
    <property type="project" value="TreeGrafter"/>
</dbReference>
<accession>A0A0N4ZB44</accession>
<evidence type="ECO:0000256" key="2">
    <source>
        <dbReference type="SAM" id="SignalP"/>
    </source>
</evidence>
<evidence type="ECO:0000313" key="3">
    <source>
        <dbReference type="Proteomes" id="UP000038045"/>
    </source>
</evidence>
<dbReference type="GO" id="GO:0042048">
    <property type="term" value="P:olfactory behavior"/>
    <property type="evidence" value="ECO:0007669"/>
    <property type="project" value="TreeGrafter"/>
</dbReference>
<feature type="chain" id="PRO_5005891411" evidence="2">
    <location>
        <begin position="24"/>
        <end position="217"/>
    </location>
</feature>
<dbReference type="STRING" id="131310.A0A0N4ZB44"/>
<evidence type="ECO:0000256" key="1">
    <source>
        <dbReference type="SAM" id="Phobius"/>
    </source>
</evidence>
<protein>
    <submittedName>
        <fullName evidence="4">Caenorhabditis elegans ly-6-related family-containing protein</fullName>
    </submittedName>
</protein>
<dbReference type="PANTHER" id="PTHR34722">
    <property type="entry name" value="HOMOLOG OF ODR-2 (TWO)-RELATED"/>
    <property type="match status" value="1"/>
</dbReference>
<keyword evidence="1" id="KW-0812">Transmembrane</keyword>
<organism evidence="3 4">
    <name type="scientific">Parastrongyloides trichosuri</name>
    <name type="common">Possum-specific nematode worm</name>
    <dbReference type="NCBI Taxonomy" id="131310"/>
    <lineage>
        <taxon>Eukaryota</taxon>
        <taxon>Metazoa</taxon>
        <taxon>Ecdysozoa</taxon>
        <taxon>Nematoda</taxon>
        <taxon>Chromadorea</taxon>
        <taxon>Rhabditida</taxon>
        <taxon>Tylenchina</taxon>
        <taxon>Panagrolaimomorpha</taxon>
        <taxon>Strongyloidoidea</taxon>
        <taxon>Strongyloididae</taxon>
        <taxon>Parastrongyloides</taxon>
    </lineage>
</organism>
<dbReference type="GO" id="GO:1990834">
    <property type="term" value="P:response to odorant"/>
    <property type="evidence" value="ECO:0007669"/>
    <property type="project" value="TreeGrafter"/>
</dbReference>
<dbReference type="WBParaSite" id="PTRK_0000475700.1">
    <property type="protein sequence ID" value="PTRK_0000475700.1"/>
    <property type="gene ID" value="PTRK_0000475700"/>
</dbReference>
<keyword evidence="1" id="KW-0472">Membrane</keyword>
<dbReference type="Pfam" id="PF06579">
    <property type="entry name" value="Ly-6_related"/>
    <property type="match status" value="1"/>
</dbReference>
<dbReference type="Proteomes" id="UP000038045">
    <property type="component" value="Unplaced"/>
</dbReference>
<keyword evidence="1" id="KW-1133">Transmembrane helix</keyword>
<keyword evidence="2" id="KW-0732">Signal</keyword>
<dbReference type="InterPro" id="IPR010558">
    <property type="entry name" value="Ly-6-related"/>
</dbReference>
<feature type="signal peptide" evidence="2">
    <location>
        <begin position="1"/>
        <end position="23"/>
    </location>
</feature>
<feature type="transmembrane region" description="Helical" evidence="1">
    <location>
        <begin position="195"/>
        <end position="216"/>
    </location>
</feature>
<dbReference type="PANTHER" id="PTHR34722:SF4">
    <property type="entry name" value="HOMOLOG OF ODR-2 (TWO)-RELATED"/>
    <property type="match status" value="1"/>
</dbReference>
<reference evidence="4" key="1">
    <citation type="submission" date="2017-02" db="UniProtKB">
        <authorList>
            <consortium name="WormBaseParasite"/>
        </authorList>
    </citation>
    <scope>IDENTIFICATION</scope>
</reference>
<dbReference type="AlphaFoldDB" id="A0A0N4ZB44"/>
<dbReference type="GO" id="GO:0030424">
    <property type="term" value="C:axon"/>
    <property type="evidence" value="ECO:0007669"/>
    <property type="project" value="TreeGrafter"/>
</dbReference>
<keyword evidence="3" id="KW-1185">Reference proteome</keyword>